<evidence type="ECO:0000256" key="1">
    <source>
        <dbReference type="SAM" id="MobiDB-lite"/>
    </source>
</evidence>
<dbReference type="EMBL" id="JAUKUD010000006">
    <property type="protein sequence ID" value="KAK0740110.1"/>
    <property type="molecule type" value="Genomic_DNA"/>
</dbReference>
<dbReference type="Proteomes" id="UP001172155">
    <property type="component" value="Unassembled WGS sequence"/>
</dbReference>
<feature type="compositionally biased region" description="Polar residues" evidence="1">
    <location>
        <begin position="54"/>
        <end position="65"/>
    </location>
</feature>
<comment type="caution">
    <text evidence="2">The sequence shown here is derived from an EMBL/GenBank/DDBJ whole genome shotgun (WGS) entry which is preliminary data.</text>
</comment>
<feature type="region of interest" description="Disordered" evidence="1">
    <location>
        <begin position="1"/>
        <end position="65"/>
    </location>
</feature>
<evidence type="ECO:0000313" key="3">
    <source>
        <dbReference type="Proteomes" id="UP001172155"/>
    </source>
</evidence>
<dbReference type="AlphaFoldDB" id="A0AA40BTI3"/>
<accession>A0AA40BTI3</accession>
<sequence length="65" mass="6735">MTRSRHWAAAAWGSRGRPITSRKDCGVPGPGPVLAGTVPGSRAIGAGTPGPDTPLQQHSDSLLYR</sequence>
<name>A0AA40BTI3_9PEZI</name>
<evidence type="ECO:0000313" key="2">
    <source>
        <dbReference type="EMBL" id="KAK0740110.1"/>
    </source>
</evidence>
<protein>
    <submittedName>
        <fullName evidence="2">Uncharacterized protein</fullName>
    </submittedName>
</protein>
<gene>
    <name evidence="2" type="ORF">B0T18DRAFT_417223</name>
</gene>
<proteinExistence type="predicted"/>
<reference evidence="2" key="1">
    <citation type="submission" date="2023-06" db="EMBL/GenBank/DDBJ databases">
        <title>Genome-scale phylogeny and comparative genomics of the fungal order Sordariales.</title>
        <authorList>
            <consortium name="Lawrence Berkeley National Laboratory"/>
            <person name="Hensen N."/>
            <person name="Bonometti L."/>
            <person name="Westerberg I."/>
            <person name="Brannstrom I.O."/>
            <person name="Guillou S."/>
            <person name="Cros-Aarteil S."/>
            <person name="Calhoun S."/>
            <person name="Haridas S."/>
            <person name="Kuo A."/>
            <person name="Mondo S."/>
            <person name="Pangilinan J."/>
            <person name="Riley R."/>
            <person name="LaButti K."/>
            <person name="Andreopoulos B."/>
            <person name="Lipzen A."/>
            <person name="Chen C."/>
            <person name="Yanf M."/>
            <person name="Daum C."/>
            <person name="Ng V."/>
            <person name="Clum A."/>
            <person name="Steindorff A."/>
            <person name="Ohm R."/>
            <person name="Martin F."/>
            <person name="Silar P."/>
            <person name="Natvig D."/>
            <person name="Lalanne C."/>
            <person name="Gautier V."/>
            <person name="Ament-velasquez S.L."/>
            <person name="Kruys A."/>
            <person name="Hutchinson M.I."/>
            <person name="Powell A.J."/>
            <person name="Barry K."/>
            <person name="Miller A.N."/>
            <person name="Grigoriev I.V."/>
            <person name="Debuchy R."/>
            <person name="Gladieux P."/>
            <person name="Thoren M.H."/>
            <person name="Johannesson H."/>
        </authorList>
    </citation>
    <scope>NUCLEOTIDE SEQUENCE</scope>
    <source>
        <strain evidence="2">SMH3187-1</strain>
    </source>
</reference>
<organism evidence="2 3">
    <name type="scientific">Schizothecium vesticola</name>
    <dbReference type="NCBI Taxonomy" id="314040"/>
    <lineage>
        <taxon>Eukaryota</taxon>
        <taxon>Fungi</taxon>
        <taxon>Dikarya</taxon>
        <taxon>Ascomycota</taxon>
        <taxon>Pezizomycotina</taxon>
        <taxon>Sordariomycetes</taxon>
        <taxon>Sordariomycetidae</taxon>
        <taxon>Sordariales</taxon>
        <taxon>Schizotheciaceae</taxon>
        <taxon>Schizothecium</taxon>
    </lineage>
</organism>
<keyword evidence="3" id="KW-1185">Reference proteome</keyword>